<sequence>MAIELAGLYIFSYLVGSIPTAYLIGKLARDVDLRSYGSGNVGGSNLFRHVGKWWMAPLGVLDVLVKGAGPIWFGVYVMDMDRTAPLLVIAPLIA</sequence>
<accession>A0A382KUM0</accession>
<feature type="non-terminal residue" evidence="11">
    <location>
        <position position="94"/>
    </location>
</feature>
<evidence type="ECO:0000256" key="2">
    <source>
        <dbReference type="ARBA" id="ARBA00022516"/>
    </source>
</evidence>
<keyword evidence="3" id="KW-0808">Transferase</keyword>
<dbReference type="GO" id="GO:0043772">
    <property type="term" value="F:acyl-phosphate glycerol-3-phosphate acyltransferase activity"/>
    <property type="evidence" value="ECO:0007669"/>
    <property type="project" value="InterPro"/>
</dbReference>
<dbReference type="GO" id="GO:0008654">
    <property type="term" value="P:phospholipid biosynthetic process"/>
    <property type="evidence" value="ECO:0007669"/>
    <property type="project" value="UniProtKB-KW"/>
</dbReference>
<evidence type="ECO:0000256" key="8">
    <source>
        <dbReference type="ARBA" id="ARBA00023209"/>
    </source>
</evidence>
<evidence type="ECO:0000256" key="9">
    <source>
        <dbReference type="ARBA" id="ARBA00023264"/>
    </source>
</evidence>
<keyword evidence="2" id="KW-0444">Lipid biosynthesis</keyword>
<name>A0A382KUM0_9ZZZZ</name>
<keyword evidence="5 10" id="KW-1133">Transmembrane helix</keyword>
<feature type="transmembrane region" description="Helical" evidence="10">
    <location>
        <begin position="6"/>
        <end position="25"/>
    </location>
</feature>
<proteinExistence type="predicted"/>
<dbReference type="PANTHER" id="PTHR30309:SF0">
    <property type="entry name" value="GLYCEROL-3-PHOSPHATE ACYLTRANSFERASE-RELATED"/>
    <property type="match status" value="1"/>
</dbReference>
<keyword evidence="9" id="KW-1208">Phospholipid metabolism</keyword>
<evidence type="ECO:0000256" key="3">
    <source>
        <dbReference type="ARBA" id="ARBA00022679"/>
    </source>
</evidence>
<dbReference type="EMBL" id="UINC01082286">
    <property type="protein sequence ID" value="SVC26912.1"/>
    <property type="molecule type" value="Genomic_DNA"/>
</dbReference>
<evidence type="ECO:0000256" key="4">
    <source>
        <dbReference type="ARBA" id="ARBA00022692"/>
    </source>
</evidence>
<keyword evidence="1" id="KW-1003">Cell membrane</keyword>
<gene>
    <name evidence="11" type="ORF">METZ01_LOCUS279766</name>
</gene>
<evidence type="ECO:0000256" key="5">
    <source>
        <dbReference type="ARBA" id="ARBA00022989"/>
    </source>
</evidence>
<evidence type="ECO:0000256" key="1">
    <source>
        <dbReference type="ARBA" id="ARBA00022475"/>
    </source>
</evidence>
<evidence type="ECO:0000256" key="6">
    <source>
        <dbReference type="ARBA" id="ARBA00023098"/>
    </source>
</evidence>
<organism evidence="11">
    <name type="scientific">marine metagenome</name>
    <dbReference type="NCBI Taxonomy" id="408172"/>
    <lineage>
        <taxon>unclassified sequences</taxon>
        <taxon>metagenomes</taxon>
        <taxon>ecological metagenomes</taxon>
    </lineage>
</organism>
<keyword evidence="8" id="KW-0594">Phospholipid biosynthesis</keyword>
<evidence type="ECO:0000256" key="7">
    <source>
        <dbReference type="ARBA" id="ARBA00023136"/>
    </source>
</evidence>
<dbReference type="Pfam" id="PF02660">
    <property type="entry name" value="G3P_acyltransf"/>
    <property type="match status" value="1"/>
</dbReference>
<dbReference type="PANTHER" id="PTHR30309">
    <property type="entry name" value="INNER MEMBRANE PROTEIN YGIH"/>
    <property type="match status" value="1"/>
</dbReference>
<evidence type="ECO:0008006" key="12">
    <source>
        <dbReference type="Google" id="ProtNLM"/>
    </source>
</evidence>
<dbReference type="GO" id="GO:0005886">
    <property type="term" value="C:plasma membrane"/>
    <property type="evidence" value="ECO:0007669"/>
    <property type="project" value="InterPro"/>
</dbReference>
<dbReference type="AlphaFoldDB" id="A0A382KUM0"/>
<evidence type="ECO:0000256" key="10">
    <source>
        <dbReference type="SAM" id="Phobius"/>
    </source>
</evidence>
<reference evidence="11" key="1">
    <citation type="submission" date="2018-05" db="EMBL/GenBank/DDBJ databases">
        <authorList>
            <person name="Lanie J.A."/>
            <person name="Ng W.-L."/>
            <person name="Kazmierczak K.M."/>
            <person name="Andrzejewski T.M."/>
            <person name="Davidsen T.M."/>
            <person name="Wayne K.J."/>
            <person name="Tettelin H."/>
            <person name="Glass J.I."/>
            <person name="Rusch D."/>
            <person name="Podicherti R."/>
            <person name="Tsui H.-C.T."/>
            <person name="Winkler M.E."/>
        </authorList>
    </citation>
    <scope>NUCLEOTIDE SEQUENCE</scope>
</reference>
<keyword evidence="7 10" id="KW-0472">Membrane</keyword>
<evidence type="ECO:0000313" key="11">
    <source>
        <dbReference type="EMBL" id="SVC26912.1"/>
    </source>
</evidence>
<keyword evidence="4 10" id="KW-0812">Transmembrane</keyword>
<protein>
    <recommendedName>
        <fullName evidence="12">Glycerol-3-phosphate acyltransferase</fullName>
    </recommendedName>
</protein>
<keyword evidence="6" id="KW-0443">Lipid metabolism</keyword>
<dbReference type="InterPro" id="IPR003811">
    <property type="entry name" value="G3P_acylTferase_PlsY"/>
</dbReference>
<dbReference type="SMART" id="SM01207">
    <property type="entry name" value="G3P_acyltransf"/>
    <property type="match status" value="1"/>
</dbReference>